<evidence type="ECO:0000313" key="3">
    <source>
        <dbReference type="Proteomes" id="UP001597012"/>
    </source>
</evidence>
<keyword evidence="1" id="KW-0732">Signal</keyword>
<feature type="chain" id="PRO_5045732637" evidence="1">
    <location>
        <begin position="21"/>
        <end position="597"/>
    </location>
</feature>
<reference evidence="3" key="1">
    <citation type="journal article" date="2019" name="Int. J. Syst. Evol. Microbiol.">
        <title>The Global Catalogue of Microorganisms (GCM) 10K type strain sequencing project: providing services to taxonomists for standard genome sequencing and annotation.</title>
        <authorList>
            <consortium name="The Broad Institute Genomics Platform"/>
            <consortium name="The Broad Institute Genome Sequencing Center for Infectious Disease"/>
            <person name="Wu L."/>
            <person name="Ma J."/>
        </authorList>
    </citation>
    <scope>NUCLEOTIDE SEQUENCE [LARGE SCALE GENOMIC DNA]</scope>
    <source>
        <strain evidence="3">CCUG 61948</strain>
    </source>
</reference>
<protein>
    <submittedName>
        <fullName evidence="2">Beta strand repeat-containing protein</fullName>
    </submittedName>
</protein>
<dbReference type="RefSeq" id="WP_379936331.1">
    <property type="nucleotide sequence ID" value="NZ_JBHTHY010000023.1"/>
</dbReference>
<dbReference type="EMBL" id="JBHTHY010000023">
    <property type="protein sequence ID" value="MFD0799366.1"/>
    <property type="molecule type" value="Genomic_DNA"/>
</dbReference>
<feature type="signal peptide" evidence="1">
    <location>
        <begin position="1"/>
        <end position="20"/>
    </location>
</feature>
<evidence type="ECO:0000313" key="2">
    <source>
        <dbReference type="EMBL" id="MFD0799366.1"/>
    </source>
</evidence>
<keyword evidence="3" id="KW-1185">Reference proteome</keyword>
<proteinExistence type="predicted"/>
<name>A0ABW3B910_9FLAO</name>
<sequence>MKPIVILALLLCLSSTVVFGQIKIGDNPQNIDASSVLELESTDRVLVITRVNNLTMESITPLRGAVLYNTDTQCLHYFNGTEWINLCDAVSFSLTNDPIVNTRSTISITDNGGTINLEVAPNSIRSENIVDGGINGDDIQDNSIGESKLGADSVSANELRDNSVGTTEVIDGSITAADIANSGPNQILTTDDTGAVNWVDANTVSGVATDGTTITGTGVAGDVLSVSDAVRNAISVNSQDIAEHIGSDMDTDARNELTDLFYDSDTNILSLTRSEVGTTIDLGGLNNPGTDNQTLDLTGNTLSISGGNNVDLQGYLDNTDAQELEINGNVISISGGNDITLPAGAVDTDNQSIIGGAVVGNDLRIDIEDGTSGLIDISSLTVTGTDNQGILGGEVVGNDLRIDIEDGASGTIDISSLIGSGTDSQNLTGATLSPTNILQIDIQNGNSTTVDLNALAGGGTQNLTSVLGNGSSAGNLQINDVADPTLPQDVATQNYVETRIATILAAGGADGVVSAITPSATGFDVVGVNGGFNGSVDLNANFVTEAELAATNFDDADANPINEIQTLAIAGNDLTLSNGGGTVTIPAAGAADWTTLA</sequence>
<evidence type="ECO:0000256" key="1">
    <source>
        <dbReference type="SAM" id="SignalP"/>
    </source>
</evidence>
<dbReference type="Proteomes" id="UP001597012">
    <property type="component" value="Unassembled WGS sequence"/>
</dbReference>
<accession>A0ABW3B910</accession>
<comment type="caution">
    <text evidence="2">The sequence shown here is derived from an EMBL/GenBank/DDBJ whole genome shotgun (WGS) entry which is preliminary data.</text>
</comment>
<gene>
    <name evidence="2" type="ORF">ACFQZJ_17980</name>
</gene>
<feature type="non-terminal residue" evidence="2">
    <location>
        <position position="597"/>
    </location>
</feature>
<organism evidence="2 3">
    <name type="scientific">Maribacter chungangensis</name>
    <dbReference type="NCBI Taxonomy" id="1069117"/>
    <lineage>
        <taxon>Bacteria</taxon>
        <taxon>Pseudomonadati</taxon>
        <taxon>Bacteroidota</taxon>
        <taxon>Flavobacteriia</taxon>
        <taxon>Flavobacteriales</taxon>
        <taxon>Flavobacteriaceae</taxon>
        <taxon>Maribacter</taxon>
    </lineage>
</organism>